<name>A0ABM4BU72_HYDVU</name>
<dbReference type="InterPro" id="IPR008906">
    <property type="entry name" value="HATC_C_dom"/>
</dbReference>
<keyword evidence="1" id="KW-1133">Transmembrane helix</keyword>
<dbReference type="RefSeq" id="XP_065652723.1">
    <property type="nucleotide sequence ID" value="XM_065796651.1"/>
</dbReference>
<keyword evidence="1" id="KW-0472">Membrane</keyword>
<evidence type="ECO:0000256" key="1">
    <source>
        <dbReference type="SAM" id="Phobius"/>
    </source>
</evidence>
<dbReference type="GeneID" id="136080013"/>
<dbReference type="InterPro" id="IPR012337">
    <property type="entry name" value="RNaseH-like_sf"/>
</dbReference>
<accession>A0ABM4BU72</accession>
<keyword evidence="4" id="KW-1185">Reference proteome</keyword>
<feature type="domain" description="HAT C-terminal dimerisation" evidence="3">
    <location>
        <begin position="95"/>
        <end position="150"/>
    </location>
</feature>
<feature type="chain" id="PRO_5045546744" evidence="2">
    <location>
        <begin position="21"/>
        <end position="153"/>
    </location>
</feature>
<reference evidence="5" key="1">
    <citation type="submission" date="2025-08" db="UniProtKB">
        <authorList>
            <consortium name="RefSeq"/>
        </authorList>
    </citation>
    <scope>IDENTIFICATION</scope>
</reference>
<evidence type="ECO:0000313" key="5">
    <source>
        <dbReference type="RefSeq" id="XP_065652723.1"/>
    </source>
</evidence>
<protein>
    <submittedName>
        <fullName evidence="5">Uncharacterized protein LOC136080013</fullName>
    </submittedName>
</protein>
<feature type="transmembrane region" description="Helical" evidence="1">
    <location>
        <begin position="119"/>
        <end position="143"/>
    </location>
</feature>
<dbReference type="Pfam" id="PF05699">
    <property type="entry name" value="Dimer_Tnp_hAT"/>
    <property type="match status" value="1"/>
</dbReference>
<evidence type="ECO:0000256" key="2">
    <source>
        <dbReference type="SAM" id="SignalP"/>
    </source>
</evidence>
<evidence type="ECO:0000313" key="4">
    <source>
        <dbReference type="Proteomes" id="UP001652625"/>
    </source>
</evidence>
<keyword evidence="1" id="KW-0812">Transmembrane</keyword>
<keyword evidence="2" id="KW-0732">Signal</keyword>
<sequence length="153" mass="17413">MHRTWNSSAFNLGWLKKISALTLLVSKCKEVIKALHFKGYMLSNEIETVKDEELFKRITTHVDELIADEENPILDFEIETENVNEINIYLSICDNQSPALLFWKNNAEKFPILASIAKVYLALSCIVYLVPVECLFSTTGLILNGKRSSLALF</sequence>
<feature type="signal peptide" evidence="2">
    <location>
        <begin position="1"/>
        <end position="20"/>
    </location>
</feature>
<proteinExistence type="predicted"/>
<evidence type="ECO:0000259" key="3">
    <source>
        <dbReference type="Pfam" id="PF05699"/>
    </source>
</evidence>
<organism evidence="4 5">
    <name type="scientific">Hydra vulgaris</name>
    <name type="common">Hydra</name>
    <name type="synonym">Hydra attenuata</name>
    <dbReference type="NCBI Taxonomy" id="6087"/>
    <lineage>
        <taxon>Eukaryota</taxon>
        <taxon>Metazoa</taxon>
        <taxon>Cnidaria</taxon>
        <taxon>Hydrozoa</taxon>
        <taxon>Hydroidolina</taxon>
        <taxon>Anthoathecata</taxon>
        <taxon>Aplanulata</taxon>
        <taxon>Hydridae</taxon>
        <taxon>Hydra</taxon>
    </lineage>
</organism>
<dbReference type="Proteomes" id="UP001652625">
    <property type="component" value="Chromosome 05"/>
</dbReference>
<dbReference type="SUPFAM" id="SSF53098">
    <property type="entry name" value="Ribonuclease H-like"/>
    <property type="match status" value="1"/>
</dbReference>
<gene>
    <name evidence="5" type="primary">LOC136080013</name>
</gene>